<dbReference type="PANTHER" id="PTHR42852:SF17">
    <property type="entry name" value="THIOREDOXIN-LIKE PROTEIN HI_1115"/>
    <property type="match status" value="1"/>
</dbReference>
<dbReference type="KEGG" id="alq:C7Y71_007365"/>
<dbReference type="InterPro" id="IPR013766">
    <property type="entry name" value="Thioredoxin_domain"/>
</dbReference>
<evidence type="ECO:0000259" key="1">
    <source>
        <dbReference type="PROSITE" id="PS51352"/>
    </source>
</evidence>
<keyword evidence="3" id="KW-1185">Reference proteome</keyword>
<dbReference type="GO" id="GO:0016491">
    <property type="term" value="F:oxidoreductase activity"/>
    <property type="evidence" value="ECO:0007669"/>
    <property type="project" value="InterPro"/>
</dbReference>
<dbReference type="InterPro" id="IPR025380">
    <property type="entry name" value="DUF4369"/>
</dbReference>
<dbReference type="OrthoDB" id="637389at2"/>
<dbReference type="PROSITE" id="PS51352">
    <property type="entry name" value="THIOREDOXIN_2"/>
    <property type="match status" value="1"/>
</dbReference>
<organism evidence="2 3">
    <name type="scientific">Pseudoprevotella muciniphila</name>
    <dbReference type="NCBI Taxonomy" id="2133944"/>
    <lineage>
        <taxon>Bacteria</taxon>
        <taxon>Pseudomonadati</taxon>
        <taxon>Bacteroidota</taxon>
        <taxon>Bacteroidia</taxon>
        <taxon>Bacteroidales</taxon>
        <taxon>Prevotellaceae</taxon>
        <taxon>Pseudoprevotella</taxon>
    </lineage>
</organism>
<evidence type="ECO:0000313" key="3">
    <source>
        <dbReference type="Proteomes" id="UP000249375"/>
    </source>
</evidence>
<name>A0A5P8E7D7_9BACT</name>
<reference evidence="2 3" key="1">
    <citation type="submission" date="2018-11" db="EMBL/GenBank/DDBJ databases">
        <authorList>
            <person name="Na S.W."/>
            <person name="Baik M."/>
        </authorList>
    </citation>
    <scope>NUCLEOTIDE SEQUENCE [LARGE SCALE GENOMIC DNA]</scope>
    <source>
        <strain evidence="2 3">E39</strain>
    </source>
</reference>
<dbReference type="InterPro" id="IPR050553">
    <property type="entry name" value="Thioredoxin_ResA/DsbE_sf"/>
</dbReference>
<evidence type="ECO:0000313" key="2">
    <source>
        <dbReference type="EMBL" id="QFQ12852.1"/>
    </source>
</evidence>
<dbReference type="Gene3D" id="3.40.30.10">
    <property type="entry name" value="Glutaredoxin"/>
    <property type="match status" value="1"/>
</dbReference>
<dbReference type="RefSeq" id="WP_111898258.1">
    <property type="nucleotide sequence ID" value="NZ_CP033459.1"/>
</dbReference>
<dbReference type="InterPro" id="IPR036249">
    <property type="entry name" value="Thioredoxin-like_sf"/>
</dbReference>
<dbReference type="Pfam" id="PF14289">
    <property type="entry name" value="DUF4369"/>
    <property type="match status" value="1"/>
</dbReference>
<gene>
    <name evidence="2" type="ORF">C7Y71_007365</name>
</gene>
<dbReference type="SUPFAM" id="SSF52833">
    <property type="entry name" value="Thioredoxin-like"/>
    <property type="match status" value="1"/>
</dbReference>
<dbReference type="PANTHER" id="PTHR42852">
    <property type="entry name" value="THIOL:DISULFIDE INTERCHANGE PROTEIN DSBE"/>
    <property type="match status" value="1"/>
</dbReference>
<dbReference type="Proteomes" id="UP000249375">
    <property type="component" value="Chromosome"/>
</dbReference>
<dbReference type="InterPro" id="IPR000866">
    <property type="entry name" value="AhpC/TSA"/>
</dbReference>
<dbReference type="PROSITE" id="PS51257">
    <property type="entry name" value="PROKAR_LIPOPROTEIN"/>
    <property type="match status" value="1"/>
</dbReference>
<dbReference type="CDD" id="cd02966">
    <property type="entry name" value="TlpA_like_family"/>
    <property type="match status" value="1"/>
</dbReference>
<dbReference type="Pfam" id="PF00578">
    <property type="entry name" value="AhpC-TSA"/>
    <property type="match status" value="1"/>
</dbReference>
<accession>A0A5P8E7D7</accession>
<dbReference type="AlphaFoldDB" id="A0A5P8E7D7"/>
<proteinExistence type="predicted"/>
<feature type="domain" description="Thioredoxin" evidence="1">
    <location>
        <begin position="200"/>
        <end position="336"/>
    </location>
</feature>
<dbReference type="GO" id="GO:0016209">
    <property type="term" value="F:antioxidant activity"/>
    <property type="evidence" value="ECO:0007669"/>
    <property type="project" value="InterPro"/>
</dbReference>
<sequence length="336" mass="37695">MGKKHLYIFLSGIITLILCSCGVPEGHVRLSGKISQVKEADCFIYSTDESFSRVDTIHISGGKFETDIPLKKPIVMTLLLPSFSQVSFIAEPDKEITFKASAEKLAEIEIHGSEMNDQLTEFRLKNLQKSDREKRLAAVQFINDNIKSLTAIAVFREYFLENKDVNPIQAQELIEKLQNAQGKNHAVKTMVPLAEARIAGSEGMTIPEFAGETLDGNIVSKDNFAGKPALFYFTASWSNHFVSTLKTIRNLERMPDRNFNILVIALDYDTRTLQQHVERDSIVSPVLCDQMAFDSPNVRNFGITYVPGNILIGSNGRIVERDVDDAKLPDRLKQLK</sequence>
<dbReference type="EMBL" id="CP033459">
    <property type="protein sequence ID" value="QFQ12852.1"/>
    <property type="molecule type" value="Genomic_DNA"/>
</dbReference>
<protein>
    <submittedName>
        <fullName evidence="2">AhpC/TSA family protein</fullName>
    </submittedName>
</protein>